<evidence type="ECO:0000259" key="2">
    <source>
        <dbReference type="SMART" id="SM00422"/>
    </source>
</evidence>
<dbReference type="InterPro" id="IPR000551">
    <property type="entry name" value="MerR-type_HTH_dom"/>
</dbReference>
<dbReference type="Gene3D" id="1.10.1660.10">
    <property type="match status" value="1"/>
</dbReference>
<dbReference type="RefSeq" id="WP_014460313.1">
    <property type="nucleotide sequence ID" value="NC_017138.1"/>
</dbReference>
<feature type="compositionally biased region" description="Basic and acidic residues" evidence="1">
    <location>
        <begin position="89"/>
        <end position="141"/>
    </location>
</feature>
<organism evidence="3 4">
    <name type="scientific">Priestia megaterium (strain WSH-002)</name>
    <name type="common">Bacillus megaterium</name>
    <dbReference type="NCBI Taxonomy" id="1006007"/>
    <lineage>
        <taxon>Bacteria</taxon>
        <taxon>Bacillati</taxon>
        <taxon>Bacillota</taxon>
        <taxon>Bacilli</taxon>
        <taxon>Bacillales</taxon>
        <taxon>Bacillaceae</taxon>
        <taxon>Priestia</taxon>
    </lineage>
</organism>
<dbReference type="SMART" id="SM00422">
    <property type="entry name" value="HTH_MERR"/>
    <property type="match status" value="1"/>
</dbReference>
<dbReference type="Proteomes" id="UP000001283">
    <property type="component" value="Chromosome"/>
</dbReference>
<feature type="domain" description="HTH merR-type" evidence="2">
    <location>
        <begin position="5"/>
        <end position="74"/>
    </location>
</feature>
<dbReference type="Pfam" id="PF13411">
    <property type="entry name" value="MerR_1"/>
    <property type="match status" value="1"/>
</dbReference>
<dbReference type="GO" id="GO:0003677">
    <property type="term" value="F:DNA binding"/>
    <property type="evidence" value="ECO:0007669"/>
    <property type="project" value="InterPro"/>
</dbReference>
<accession>A0A8D4BPS7</accession>
<feature type="region of interest" description="Disordered" evidence="1">
    <location>
        <begin position="89"/>
        <end position="144"/>
    </location>
</feature>
<name>A0A8D4BPS7_PRIMW</name>
<reference evidence="3 4" key="1">
    <citation type="journal article" date="2011" name="J. Bacteriol.">
        <title>Complete genome sequence of the industrial strain Bacillus megaterium WSH-002.</title>
        <authorList>
            <person name="Liu L."/>
            <person name="Li Y."/>
            <person name="Zhang J."/>
            <person name="Zou W."/>
            <person name="Zhou Z."/>
            <person name="Liu J."/>
            <person name="Li X."/>
            <person name="Wang L."/>
            <person name="Chen J."/>
        </authorList>
    </citation>
    <scope>NUCLEOTIDE SEQUENCE [LARGE SCALE GENOMIC DNA]</scope>
    <source>
        <strain evidence="3 4">WSH-002</strain>
    </source>
</reference>
<dbReference type="AlphaFoldDB" id="A0A8D4BPS7"/>
<dbReference type="InterPro" id="IPR009061">
    <property type="entry name" value="DNA-bd_dom_put_sf"/>
</dbReference>
<dbReference type="KEGG" id="bmh:BMWSH_3112"/>
<evidence type="ECO:0000313" key="3">
    <source>
        <dbReference type="EMBL" id="AEN89994.1"/>
    </source>
</evidence>
<dbReference type="SUPFAM" id="SSF46955">
    <property type="entry name" value="Putative DNA-binding domain"/>
    <property type="match status" value="1"/>
</dbReference>
<evidence type="ECO:0000256" key="1">
    <source>
        <dbReference type="SAM" id="MobiDB-lite"/>
    </source>
</evidence>
<proteinExistence type="predicted"/>
<protein>
    <recommendedName>
        <fullName evidence="2">HTH merR-type domain-containing protein</fullName>
    </recommendedName>
</protein>
<dbReference type="EMBL" id="CP003017">
    <property type="protein sequence ID" value="AEN89994.1"/>
    <property type="molecule type" value="Genomic_DNA"/>
</dbReference>
<evidence type="ECO:0000313" key="4">
    <source>
        <dbReference type="Proteomes" id="UP000001283"/>
    </source>
</evidence>
<gene>
    <name evidence="3" type="ORF">BMWSH_3112</name>
</gene>
<dbReference type="GO" id="GO:0006355">
    <property type="term" value="P:regulation of DNA-templated transcription"/>
    <property type="evidence" value="ECO:0007669"/>
    <property type="project" value="InterPro"/>
</dbReference>
<sequence length="410" mass="48252">MMETYTIKKVSDQLEVEKKTLKQWEKLLGSYLTIERVDGARVYTEEQIELFNDIKQLFDEQCTLDEVKEYVQLLIKEQEEQEHLVMESEAAVSKEDEPAQLKTAKKENVIDFQEHSNKQVKQEKKKTADKQENIPKNKQEKIPPIPEARLATEEEKQTISASIEEPKPNDLVVNEKELLQGELVEAVRRYEDVFEVLDTFKADLLKEMREGMRNEVREEIVGEVKRELEKSATQTVEMVESVGAYISESSERSARDVENMSKKIIRSNEKSFDEVTSLIEDYSTIAEEKTEDMRLFMKDVMENADESSKEMQYLLDRFSSNSTVAMNQVKFMVEKLNNSSTNTTEELRDLIDSMNEERVYYLKEMEKERKLHRQSVAEREEMFSDFVQTFRQTAAADMKRKRKWWKLFLS</sequence>